<keyword evidence="5" id="KW-0812">Transmembrane</keyword>
<evidence type="ECO:0000256" key="7">
    <source>
        <dbReference type="ARBA" id="ARBA00022927"/>
    </source>
</evidence>
<dbReference type="EMBL" id="GG662498">
    <property type="protein sequence ID" value="EAR85790.2"/>
    <property type="molecule type" value="Genomic_DNA"/>
</dbReference>
<evidence type="ECO:0000256" key="10">
    <source>
        <dbReference type="SAM" id="MobiDB-lite"/>
    </source>
</evidence>
<dbReference type="PANTHER" id="PTHR10802">
    <property type="entry name" value="MITOCHONDRIAL IMPORT RECEPTOR SUBUNIT TOM40"/>
    <property type="match status" value="1"/>
</dbReference>
<comment type="similarity">
    <text evidence="2">Belongs to the Tom40 family.</text>
</comment>
<dbReference type="TCDB" id="1.B.8.2.10">
    <property type="family name" value="the mitochondrial and plastid porin (mpp) family"/>
</dbReference>
<feature type="region of interest" description="Disordered" evidence="10">
    <location>
        <begin position="27"/>
        <end position="65"/>
    </location>
</feature>
<dbReference type="GO" id="GO:0030150">
    <property type="term" value="P:protein import into mitochondrial matrix"/>
    <property type="evidence" value="ECO:0007669"/>
    <property type="project" value="InterPro"/>
</dbReference>
<name>Q22KK9_TETTS</name>
<dbReference type="HOGENOM" id="CLU_800389_0_0_1"/>
<feature type="compositionally biased region" description="Acidic residues" evidence="10">
    <location>
        <begin position="42"/>
        <end position="51"/>
    </location>
</feature>
<proteinExistence type="inferred from homology"/>
<keyword evidence="4" id="KW-1134">Transmembrane beta strand</keyword>
<evidence type="ECO:0000256" key="1">
    <source>
        <dbReference type="ARBA" id="ARBA00004374"/>
    </source>
</evidence>
<evidence type="ECO:0000256" key="9">
    <source>
        <dbReference type="ARBA" id="ARBA00023136"/>
    </source>
</evidence>
<protein>
    <submittedName>
        <fullName evidence="11">Eukaryotic porin protein</fullName>
    </submittedName>
</protein>
<dbReference type="Gene3D" id="2.40.160.10">
    <property type="entry name" value="Porin"/>
    <property type="match status" value="1"/>
</dbReference>
<evidence type="ECO:0000256" key="2">
    <source>
        <dbReference type="ARBA" id="ARBA00010510"/>
    </source>
</evidence>
<keyword evidence="9" id="KW-0472">Membrane</keyword>
<evidence type="ECO:0000256" key="4">
    <source>
        <dbReference type="ARBA" id="ARBA00022452"/>
    </source>
</evidence>
<evidence type="ECO:0000256" key="8">
    <source>
        <dbReference type="ARBA" id="ARBA00023128"/>
    </source>
</evidence>
<dbReference type="GO" id="GO:0005741">
    <property type="term" value="C:mitochondrial outer membrane"/>
    <property type="evidence" value="ECO:0007669"/>
    <property type="project" value="UniProtKB-SubCell"/>
</dbReference>
<dbReference type="Pfam" id="PF01459">
    <property type="entry name" value="Porin_3"/>
    <property type="match status" value="1"/>
</dbReference>
<keyword evidence="8" id="KW-0496">Mitochondrion</keyword>
<dbReference type="InterPro" id="IPR027246">
    <property type="entry name" value="Porin_Euk/Tom40"/>
</dbReference>
<dbReference type="InterPro" id="IPR037930">
    <property type="entry name" value="Tom40"/>
</dbReference>
<evidence type="ECO:0000256" key="6">
    <source>
        <dbReference type="ARBA" id="ARBA00022787"/>
    </source>
</evidence>
<dbReference type="InterPro" id="IPR023614">
    <property type="entry name" value="Porin_dom_sf"/>
</dbReference>
<dbReference type="eggNOG" id="KOG3296">
    <property type="taxonomic scope" value="Eukaryota"/>
</dbReference>
<dbReference type="Proteomes" id="UP000009168">
    <property type="component" value="Unassembled WGS sequence"/>
</dbReference>
<dbReference type="InParanoid" id="Q22KK9"/>
<keyword evidence="12" id="KW-1185">Reference proteome</keyword>
<dbReference type="AlphaFoldDB" id="Q22KK9"/>
<keyword evidence="3" id="KW-0813">Transport</keyword>
<accession>Q22KK9</accession>
<evidence type="ECO:0000256" key="3">
    <source>
        <dbReference type="ARBA" id="ARBA00022448"/>
    </source>
</evidence>
<comment type="subcellular location">
    <subcellularLocation>
        <location evidence="1">Mitochondrion outer membrane</location>
        <topology evidence="1">Multi-pass membrane protein</topology>
    </subcellularLocation>
</comment>
<dbReference type="GeneID" id="7843010"/>
<dbReference type="KEGG" id="tet:TTHERM_00312720"/>
<evidence type="ECO:0000313" key="12">
    <source>
        <dbReference type="Proteomes" id="UP000009168"/>
    </source>
</evidence>
<evidence type="ECO:0000256" key="5">
    <source>
        <dbReference type="ARBA" id="ARBA00022692"/>
    </source>
</evidence>
<reference evidence="12" key="1">
    <citation type="journal article" date="2006" name="PLoS Biol.">
        <title>Macronuclear genome sequence of the ciliate Tetrahymena thermophila, a model eukaryote.</title>
        <authorList>
            <person name="Eisen J.A."/>
            <person name="Coyne R.S."/>
            <person name="Wu M."/>
            <person name="Wu D."/>
            <person name="Thiagarajan M."/>
            <person name="Wortman J.R."/>
            <person name="Badger J.H."/>
            <person name="Ren Q."/>
            <person name="Amedeo P."/>
            <person name="Jones K.M."/>
            <person name="Tallon L.J."/>
            <person name="Delcher A.L."/>
            <person name="Salzberg S.L."/>
            <person name="Silva J.C."/>
            <person name="Haas B.J."/>
            <person name="Majoros W.H."/>
            <person name="Farzad M."/>
            <person name="Carlton J.M."/>
            <person name="Smith R.K. Jr."/>
            <person name="Garg J."/>
            <person name="Pearlman R.E."/>
            <person name="Karrer K.M."/>
            <person name="Sun L."/>
            <person name="Manning G."/>
            <person name="Elde N.C."/>
            <person name="Turkewitz A.P."/>
            <person name="Asai D.J."/>
            <person name="Wilkes D.E."/>
            <person name="Wang Y."/>
            <person name="Cai H."/>
            <person name="Collins K."/>
            <person name="Stewart B.A."/>
            <person name="Lee S.R."/>
            <person name="Wilamowska K."/>
            <person name="Weinberg Z."/>
            <person name="Ruzzo W.L."/>
            <person name="Wloga D."/>
            <person name="Gaertig J."/>
            <person name="Frankel J."/>
            <person name="Tsao C.-C."/>
            <person name="Gorovsky M.A."/>
            <person name="Keeling P.J."/>
            <person name="Waller R.F."/>
            <person name="Patron N.J."/>
            <person name="Cherry J.M."/>
            <person name="Stover N.A."/>
            <person name="Krieger C.J."/>
            <person name="del Toro C."/>
            <person name="Ryder H.F."/>
            <person name="Williamson S.C."/>
            <person name="Barbeau R.A."/>
            <person name="Hamilton E.P."/>
            <person name="Orias E."/>
        </authorList>
    </citation>
    <scope>NUCLEOTIDE SEQUENCE [LARGE SCALE GENOMIC DNA]</scope>
    <source>
        <strain evidence="12">SB210</strain>
    </source>
</reference>
<organism evidence="11 12">
    <name type="scientific">Tetrahymena thermophila (strain SB210)</name>
    <dbReference type="NCBI Taxonomy" id="312017"/>
    <lineage>
        <taxon>Eukaryota</taxon>
        <taxon>Sar</taxon>
        <taxon>Alveolata</taxon>
        <taxon>Ciliophora</taxon>
        <taxon>Intramacronucleata</taxon>
        <taxon>Oligohymenophorea</taxon>
        <taxon>Hymenostomatida</taxon>
        <taxon>Tetrahymenina</taxon>
        <taxon>Tetrahymenidae</taxon>
        <taxon>Tetrahymena</taxon>
    </lineage>
</organism>
<dbReference type="STRING" id="312017.Q22KK9"/>
<dbReference type="GO" id="GO:0008320">
    <property type="term" value="F:protein transmembrane transporter activity"/>
    <property type="evidence" value="ECO:0007669"/>
    <property type="project" value="InterPro"/>
</dbReference>
<dbReference type="OrthoDB" id="19656at2759"/>
<gene>
    <name evidence="11" type="ORF">TTHERM_00312720</name>
</gene>
<dbReference type="RefSeq" id="XP_001033453.2">
    <property type="nucleotide sequence ID" value="XM_001033453.2"/>
</dbReference>
<keyword evidence="7" id="KW-0653">Protein transport</keyword>
<evidence type="ECO:0000313" key="11">
    <source>
        <dbReference type="EMBL" id="EAR85790.2"/>
    </source>
</evidence>
<keyword evidence="6" id="KW-1000">Mitochondrion outer membrane</keyword>
<sequence>MDINKVLMKVIQGTTVQCSKKEEVNLDDPSFSNIDPHLKVDESEDNFDDEGPLTQPGPKKFSRKPPPFHAIFRNIKAITSKVEHIKGFKFEFTTPISQRFMLHHSWVIPYSTNEGSNPNEQSQKAMMGMMKPPVTSSYTLSTQYVGGSQQELMTTGPKYLLSARLDSSGSLDASYLRFFNKNWNLQFHSQFPAGSDVKMAQINADLNYETDDSITTFKYQTGAVGFGHVQTVTNKLVFGFESIFGTLQNMTMFNYSGRYTANKTSTLYFNYIAPQDQACFAYQLLVNKKCRLVSELNYKISEGTTNTVIAFRQRLQDSETIATVSSKGKISTALTLFGQAYSLKLCAVADYFKDSYKFGYGFSIGQPQ</sequence>